<sequence>MVSCGQCFFGILITLTVAVFVAQIVFGAMYFHEPIACEHCDLFIKLTLAGGCSGILAVVFISCCCHGSGFGLRSSNPDRNGRLIYY</sequence>
<comment type="caution">
    <text evidence="2">The sequence shown here is derived from an EMBL/GenBank/DDBJ whole genome shotgun (WGS) entry which is preliminary data.</text>
</comment>
<gene>
    <name evidence="2" type="ORF">OKA104_LOCUS46566</name>
</gene>
<dbReference type="Proteomes" id="UP000663881">
    <property type="component" value="Unassembled WGS sequence"/>
</dbReference>
<keyword evidence="1" id="KW-0812">Transmembrane</keyword>
<protein>
    <submittedName>
        <fullName evidence="2">Uncharacterized protein</fullName>
    </submittedName>
</protein>
<name>A0A820I8E4_9BILA</name>
<accession>A0A820I8E4</accession>
<dbReference type="AlphaFoldDB" id="A0A820I8E4"/>
<evidence type="ECO:0000313" key="2">
    <source>
        <dbReference type="EMBL" id="CAF4308005.1"/>
    </source>
</evidence>
<dbReference type="EMBL" id="CAJOAY010017148">
    <property type="protein sequence ID" value="CAF4308005.1"/>
    <property type="molecule type" value="Genomic_DNA"/>
</dbReference>
<evidence type="ECO:0000256" key="1">
    <source>
        <dbReference type="SAM" id="Phobius"/>
    </source>
</evidence>
<evidence type="ECO:0000313" key="3">
    <source>
        <dbReference type="Proteomes" id="UP000663881"/>
    </source>
</evidence>
<keyword evidence="1" id="KW-0472">Membrane</keyword>
<feature type="transmembrane region" description="Helical" evidence="1">
    <location>
        <begin position="43"/>
        <end position="65"/>
    </location>
</feature>
<feature type="transmembrane region" description="Helical" evidence="1">
    <location>
        <begin position="7"/>
        <end position="31"/>
    </location>
</feature>
<reference evidence="2" key="1">
    <citation type="submission" date="2021-02" db="EMBL/GenBank/DDBJ databases">
        <authorList>
            <person name="Nowell W R."/>
        </authorList>
    </citation>
    <scope>NUCLEOTIDE SEQUENCE</scope>
</reference>
<proteinExistence type="predicted"/>
<keyword evidence="1" id="KW-1133">Transmembrane helix</keyword>
<organism evidence="2 3">
    <name type="scientific">Adineta steineri</name>
    <dbReference type="NCBI Taxonomy" id="433720"/>
    <lineage>
        <taxon>Eukaryota</taxon>
        <taxon>Metazoa</taxon>
        <taxon>Spiralia</taxon>
        <taxon>Gnathifera</taxon>
        <taxon>Rotifera</taxon>
        <taxon>Eurotatoria</taxon>
        <taxon>Bdelloidea</taxon>
        <taxon>Adinetida</taxon>
        <taxon>Adinetidae</taxon>
        <taxon>Adineta</taxon>
    </lineage>
</organism>